<dbReference type="Proteomes" id="UP000240572">
    <property type="component" value="Unassembled WGS sequence"/>
</dbReference>
<protein>
    <submittedName>
        <fullName evidence="1">Uncharacterized protein</fullName>
    </submittedName>
</protein>
<dbReference type="EMBL" id="PYGD01000015">
    <property type="protein sequence ID" value="PSK88170.1"/>
    <property type="molecule type" value="Genomic_DNA"/>
</dbReference>
<name>A0A2P8CT91_9BACT</name>
<comment type="caution">
    <text evidence="1">The sequence shown here is derived from an EMBL/GenBank/DDBJ whole genome shotgun (WGS) entry which is preliminary data.</text>
</comment>
<gene>
    <name evidence="1" type="ORF">B0I18_11564</name>
</gene>
<reference evidence="1 2" key="1">
    <citation type="submission" date="2018-03" db="EMBL/GenBank/DDBJ databases">
        <title>Genomic Encyclopedia of Type Strains, Phase III (KMG-III): the genomes of soil and plant-associated and newly described type strains.</title>
        <authorList>
            <person name="Whitman W."/>
        </authorList>
    </citation>
    <scope>NUCLEOTIDE SEQUENCE [LARGE SCALE GENOMIC DNA]</scope>
    <source>
        <strain evidence="1 2">CGMCC 1.12700</strain>
    </source>
</reference>
<accession>A0A2P8CT91</accession>
<organism evidence="1 2">
    <name type="scientific">Taibaiella chishuiensis</name>
    <dbReference type="NCBI Taxonomy" id="1434707"/>
    <lineage>
        <taxon>Bacteria</taxon>
        <taxon>Pseudomonadati</taxon>
        <taxon>Bacteroidota</taxon>
        <taxon>Chitinophagia</taxon>
        <taxon>Chitinophagales</taxon>
        <taxon>Chitinophagaceae</taxon>
        <taxon>Taibaiella</taxon>
    </lineage>
</organism>
<evidence type="ECO:0000313" key="2">
    <source>
        <dbReference type="Proteomes" id="UP000240572"/>
    </source>
</evidence>
<proteinExistence type="predicted"/>
<dbReference type="AlphaFoldDB" id="A0A2P8CT91"/>
<evidence type="ECO:0000313" key="1">
    <source>
        <dbReference type="EMBL" id="PSK88170.1"/>
    </source>
</evidence>
<sequence length="170" mass="19844">MYFRPAMKSISELEEILVAGLGIYRDKRNTLSAVASCNEQLDGVSVTLAALLHRLLLDQYDDWPKHRWIDDSLLHKVLVAGNTVSIWGVMIWGDGGTTEQYTDPFYVELTCRPDLSGFTRYTFLFADVDNPAITYTCFNNNRWYWDKDFYSDVTWPVTERDWKYSIHRHS</sequence>
<keyword evidence="2" id="KW-1185">Reference proteome</keyword>